<reference evidence="1" key="2">
    <citation type="journal article" date="2014" name="ISME J.">
        <title>Microbial stratification in low pH oxic and suboxic macroscopic growths along an acid mine drainage.</title>
        <authorList>
            <person name="Mendez-Garcia C."/>
            <person name="Mesa V."/>
            <person name="Sprenger R.R."/>
            <person name="Richter M."/>
            <person name="Diez M.S."/>
            <person name="Solano J."/>
            <person name="Bargiela R."/>
            <person name="Golyshina O.V."/>
            <person name="Manteca A."/>
            <person name="Ramos J.L."/>
            <person name="Gallego J.R."/>
            <person name="Llorente I."/>
            <person name="Martins Dos Santos V.A."/>
            <person name="Jensen O.N."/>
            <person name="Pelaez A.I."/>
            <person name="Sanchez J."/>
            <person name="Ferrer M."/>
        </authorList>
    </citation>
    <scope>NUCLEOTIDE SEQUENCE</scope>
</reference>
<protein>
    <submittedName>
        <fullName evidence="1">ATPase (AAA+ superfamily)-like protein</fullName>
    </submittedName>
</protein>
<proteinExistence type="predicted"/>
<feature type="non-terminal residue" evidence="1">
    <location>
        <position position="1"/>
    </location>
</feature>
<name>T1APP1_9ZZZZ</name>
<accession>T1APP1</accession>
<organism evidence="1">
    <name type="scientific">mine drainage metagenome</name>
    <dbReference type="NCBI Taxonomy" id="410659"/>
    <lineage>
        <taxon>unclassified sequences</taxon>
        <taxon>metagenomes</taxon>
        <taxon>ecological metagenomes</taxon>
    </lineage>
</organism>
<evidence type="ECO:0000313" key="1">
    <source>
        <dbReference type="EMBL" id="EQD44045.1"/>
    </source>
</evidence>
<reference evidence="1" key="1">
    <citation type="submission" date="2013-08" db="EMBL/GenBank/DDBJ databases">
        <authorList>
            <person name="Mendez C."/>
            <person name="Richter M."/>
            <person name="Ferrer M."/>
            <person name="Sanchez J."/>
        </authorList>
    </citation>
    <scope>NUCLEOTIDE SEQUENCE</scope>
</reference>
<sequence>KQRKIYFLDPLIARLPQLVQGQPSVDITRLSEQQLGVALLQWNERVRPGAIRSGSWVTHYRGETGEVDFAGVCPDSLVRATPVESKYVSESWRRGALGIRNSALASGVLATRDVLEVAGDEPVWAVPASFVAFALSCYRSPRSAGSKAEL</sequence>
<dbReference type="AlphaFoldDB" id="T1APP1"/>
<comment type="caution">
    <text evidence="1">The sequence shown here is derived from an EMBL/GenBank/DDBJ whole genome shotgun (WGS) entry which is preliminary data.</text>
</comment>
<dbReference type="EMBL" id="AUZX01011183">
    <property type="protein sequence ID" value="EQD44045.1"/>
    <property type="molecule type" value="Genomic_DNA"/>
</dbReference>
<gene>
    <name evidence="1" type="ORF">B1A_15247</name>
</gene>